<evidence type="ECO:0000256" key="1">
    <source>
        <dbReference type="ARBA" id="ARBA00004123"/>
    </source>
</evidence>
<protein>
    <recommendedName>
        <fullName evidence="7">WRKY domain-containing protein</fullName>
    </recommendedName>
</protein>
<dbReference type="GO" id="GO:0005634">
    <property type="term" value="C:nucleus"/>
    <property type="evidence" value="ECO:0007669"/>
    <property type="project" value="UniProtKB-SubCell"/>
</dbReference>
<evidence type="ECO:0000256" key="3">
    <source>
        <dbReference type="ARBA" id="ARBA00023125"/>
    </source>
</evidence>
<keyword evidence="9" id="KW-1185">Reference proteome</keyword>
<evidence type="ECO:0000313" key="8">
    <source>
        <dbReference type="EMBL" id="KAJ4824550.1"/>
    </source>
</evidence>
<feature type="region of interest" description="Disordered" evidence="6">
    <location>
        <begin position="202"/>
        <end position="248"/>
    </location>
</feature>
<dbReference type="OrthoDB" id="2021064at2759"/>
<dbReference type="Proteomes" id="UP001141552">
    <property type="component" value="Unassembled WGS sequence"/>
</dbReference>
<reference evidence="8" key="1">
    <citation type="submission" date="2022-02" db="EMBL/GenBank/DDBJ databases">
        <authorList>
            <person name="Henning P.M."/>
            <person name="McCubbin A.G."/>
            <person name="Shore J.S."/>
        </authorList>
    </citation>
    <scope>NUCLEOTIDE SEQUENCE</scope>
    <source>
        <strain evidence="8">F60SS</strain>
        <tissue evidence="8">Leaves</tissue>
    </source>
</reference>
<gene>
    <name evidence="8" type="ORF">Tsubulata_045843</name>
</gene>
<name>A0A9Q0J1T0_9ROSI</name>
<evidence type="ECO:0000256" key="2">
    <source>
        <dbReference type="ARBA" id="ARBA00023015"/>
    </source>
</evidence>
<sequence>MEASWPETLPSDWSKAVNELVQGREFANQLNTILNNPMENDGSLSSQDLVTKVMNSFTNSLSILNRIGSNEEVSQSKDSAVTSKFSSVKDPTVGYKRSKRSRTWTKESTILINDGYAWRKYGQKATNNFPYPRNYFRCTYKYDQGCQATKQVQRVGEELYRTIYCGHHTCGNSLKVSQLSSDSADADSSIWITFSSNDQKDNKNYKLTKPDVNPSFTSSKSTKQKGGNRENGTLLDPKHHQYSSSSDNLTSPTFLPQFYQADLISRENSSDCTWMNSLDMDVMLGGVVFHNGMMQFEYTE</sequence>
<dbReference type="SUPFAM" id="SSF118290">
    <property type="entry name" value="WRKY DNA-binding domain"/>
    <property type="match status" value="1"/>
</dbReference>
<evidence type="ECO:0000256" key="6">
    <source>
        <dbReference type="SAM" id="MobiDB-lite"/>
    </source>
</evidence>
<keyword evidence="4" id="KW-0804">Transcription</keyword>
<evidence type="ECO:0000259" key="7">
    <source>
        <dbReference type="PROSITE" id="PS50811"/>
    </source>
</evidence>
<dbReference type="SMART" id="SM00774">
    <property type="entry name" value="WRKY"/>
    <property type="match status" value="1"/>
</dbReference>
<feature type="compositionally biased region" description="Polar residues" evidence="6">
    <location>
        <begin position="214"/>
        <end position="225"/>
    </location>
</feature>
<evidence type="ECO:0000256" key="5">
    <source>
        <dbReference type="ARBA" id="ARBA00023242"/>
    </source>
</evidence>
<dbReference type="PROSITE" id="PS50811">
    <property type="entry name" value="WRKY"/>
    <property type="match status" value="1"/>
</dbReference>
<dbReference type="GO" id="GO:0003700">
    <property type="term" value="F:DNA-binding transcription factor activity"/>
    <property type="evidence" value="ECO:0007669"/>
    <property type="project" value="InterPro"/>
</dbReference>
<proteinExistence type="predicted"/>
<keyword evidence="3" id="KW-0238">DNA-binding</keyword>
<feature type="domain" description="WRKY" evidence="7">
    <location>
        <begin position="107"/>
        <end position="154"/>
    </location>
</feature>
<dbReference type="GO" id="GO:0043565">
    <property type="term" value="F:sequence-specific DNA binding"/>
    <property type="evidence" value="ECO:0007669"/>
    <property type="project" value="InterPro"/>
</dbReference>
<organism evidence="8 9">
    <name type="scientific">Turnera subulata</name>
    <dbReference type="NCBI Taxonomy" id="218843"/>
    <lineage>
        <taxon>Eukaryota</taxon>
        <taxon>Viridiplantae</taxon>
        <taxon>Streptophyta</taxon>
        <taxon>Embryophyta</taxon>
        <taxon>Tracheophyta</taxon>
        <taxon>Spermatophyta</taxon>
        <taxon>Magnoliopsida</taxon>
        <taxon>eudicotyledons</taxon>
        <taxon>Gunneridae</taxon>
        <taxon>Pentapetalae</taxon>
        <taxon>rosids</taxon>
        <taxon>fabids</taxon>
        <taxon>Malpighiales</taxon>
        <taxon>Passifloraceae</taxon>
        <taxon>Turnera</taxon>
    </lineage>
</organism>
<evidence type="ECO:0000256" key="4">
    <source>
        <dbReference type="ARBA" id="ARBA00023163"/>
    </source>
</evidence>
<dbReference type="PANTHER" id="PTHR31282">
    <property type="entry name" value="WRKY TRANSCRIPTION FACTOR 21-RELATED"/>
    <property type="match status" value="1"/>
</dbReference>
<keyword evidence="5" id="KW-0539">Nucleus</keyword>
<dbReference type="AlphaFoldDB" id="A0A9Q0J1T0"/>
<dbReference type="EMBL" id="JAKUCV010007156">
    <property type="protein sequence ID" value="KAJ4824550.1"/>
    <property type="molecule type" value="Genomic_DNA"/>
</dbReference>
<dbReference type="InterPro" id="IPR044810">
    <property type="entry name" value="WRKY_plant"/>
</dbReference>
<dbReference type="Pfam" id="PF03106">
    <property type="entry name" value="WRKY"/>
    <property type="match status" value="1"/>
</dbReference>
<evidence type="ECO:0000313" key="9">
    <source>
        <dbReference type="Proteomes" id="UP001141552"/>
    </source>
</evidence>
<keyword evidence="2" id="KW-0805">Transcription regulation</keyword>
<dbReference type="InterPro" id="IPR036576">
    <property type="entry name" value="WRKY_dom_sf"/>
</dbReference>
<comment type="caution">
    <text evidence="8">The sequence shown here is derived from an EMBL/GenBank/DDBJ whole genome shotgun (WGS) entry which is preliminary data.</text>
</comment>
<accession>A0A9Q0J1T0</accession>
<reference evidence="8" key="2">
    <citation type="journal article" date="2023" name="Plants (Basel)">
        <title>Annotation of the Turnera subulata (Passifloraceae) Draft Genome Reveals the S-Locus Evolved after the Divergence of Turneroideae from Passifloroideae in a Stepwise Manner.</title>
        <authorList>
            <person name="Henning P.M."/>
            <person name="Roalson E.H."/>
            <person name="Mir W."/>
            <person name="McCubbin A.G."/>
            <person name="Shore J.S."/>
        </authorList>
    </citation>
    <scope>NUCLEOTIDE SEQUENCE</scope>
    <source>
        <strain evidence="8">F60SS</strain>
    </source>
</reference>
<dbReference type="InterPro" id="IPR003657">
    <property type="entry name" value="WRKY_dom"/>
</dbReference>
<comment type="subcellular location">
    <subcellularLocation>
        <location evidence="1">Nucleus</location>
    </subcellularLocation>
</comment>
<dbReference type="Gene3D" id="2.20.25.80">
    <property type="entry name" value="WRKY domain"/>
    <property type="match status" value="1"/>
</dbReference>